<comment type="subcellular location">
    <subcellularLocation>
        <location evidence="1">Mitochondrion inner membrane</location>
    </subcellularLocation>
</comment>
<dbReference type="AlphaFoldDB" id="A0A8H6SHV2"/>
<dbReference type="OrthoDB" id="14603at2759"/>
<keyword evidence="11" id="KW-1185">Reference proteome</keyword>
<feature type="compositionally biased region" description="Polar residues" evidence="9">
    <location>
        <begin position="1"/>
        <end position="11"/>
    </location>
</feature>
<feature type="region of interest" description="Disordered" evidence="9">
    <location>
        <begin position="1"/>
        <end position="29"/>
    </location>
</feature>
<accession>A0A8H6SHV2</accession>
<dbReference type="Pfam" id="PF12597">
    <property type="entry name" value="Cox20"/>
    <property type="match status" value="1"/>
</dbReference>
<dbReference type="GO" id="GO:0005743">
    <property type="term" value="C:mitochondrial inner membrane"/>
    <property type="evidence" value="ECO:0007669"/>
    <property type="project" value="UniProtKB-SubCell"/>
</dbReference>
<name>A0A8H6SHV2_MYCCL</name>
<keyword evidence="5" id="KW-0999">Mitochondrion inner membrane</keyword>
<evidence type="ECO:0000256" key="9">
    <source>
        <dbReference type="SAM" id="MobiDB-lite"/>
    </source>
</evidence>
<evidence type="ECO:0000256" key="8">
    <source>
        <dbReference type="ARBA" id="ARBA00023136"/>
    </source>
</evidence>
<dbReference type="PANTHER" id="PTHR31586:SF1">
    <property type="entry name" value="CYTOCHROME C OXIDASE ASSEMBLY PROTEIN COX20, MITOCHONDRIAL"/>
    <property type="match status" value="1"/>
</dbReference>
<evidence type="ECO:0000256" key="2">
    <source>
        <dbReference type="ARBA" id="ARBA00009575"/>
    </source>
</evidence>
<reference evidence="10" key="1">
    <citation type="submission" date="2020-05" db="EMBL/GenBank/DDBJ databases">
        <title>Mycena genomes resolve the evolution of fungal bioluminescence.</title>
        <authorList>
            <person name="Tsai I.J."/>
        </authorList>
    </citation>
    <scope>NUCLEOTIDE SEQUENCE</scope>
    <source>
        <strain evidence="10">110903Hualien_Pintung</strain>
    </source>
</reference>
<evidence type="ECO:0000313" key="11">
    <source>
        <dbReference type="Proteomes" id="UP000613580"/>
    </source>
</evidence>
<dbReference type="InterPro" id="IPR022533">
    <property type="entry name" value="Cox20"/>
</dbReference>
<organism evidence="10 11">
    <name type="scientific">Mycena chlorophos</name>
    <name type="common">Agaric fungus</name>
    <name type="synonym">Agaricus chlorophos</name>
    <dbReference type="NCBI Taxonomy" id="658473"/>
    <lineage>
        <taxon>Eukaryota</taxon>
        <taxon>Fungi</taxon>
        <taxon>Dikarya</taxon>
        <taxon>Basidiomycota</taxon>
        <taxon>Agaricomycotina</taxon>
        <taxon>Agaricomycetes</taxon>
        <taxon>Agaricomycetidae</taxon>
        <taxon>Agaricales</taxon>
        <taxon>Marasmiineae</taxon>
        <taxon>Mycenaceae</taxon>
        <taxon>Mycena</taxon>
    </lineage>
</organism>
<sequence>MPDPNSSSSGLVDNPENIPPPQLGPASTGNLFTDSFRSAFHIGEVPCARNSLLSGIAGGVGIGFIRGMSVNPIIAGNWAIGTFALVSTISWITCVRKIEKEQQITRTAIESLPKQLRLKREKDESTPSTEQ</sequence>
<keyword evidence="8" id="KW-0472">Membrane</keyword>
<evidence type="ECO:0000256" key="4">
    <source>
        <dbReference type="ARBA" id="ARBA00022692"/>
    </source>
</evidence>
<dbReference type="GO" id="GO:0033617">
    <property type="term" value="P:mitochondrial respiratory chain complex IV assembly"/>
    <property type="evidence" value="ECO:0007669"/>
    <property type="project" value="InterPro"/>
</dbReference>
<gene>
    <name evidence="10" type="ORF">HMN09_00969800</name>
</gene>
<comment type="caution">
    <text evidence="10">The sequence shown here is derived from an EMBL/GenBank/DDBJ whole genome shotgun (WGS) entry which is preliminary data.</text>
</comment>
<dbReference type="Proteomes" id="UP000613580">
    <property type="component" value="Unassembled WGS sequence"/>
</dbReference>
<keyword evidence="6" id="KW-1133">Transmembrane helix</keyword>
<evidence type="ECO:0000256" key="3">
    <source>
        <dbReference type="ARBA" id="ARBA00017689"/>
    </source>
</evidence>
<evidence type="ECO:0000313" key="10">
    <source>
        <dbReference type="EMBL" id="KAF7299644.1"/>
    </source>
</evidence>
<comment type="similarity">
    <text evidence="2">Belongs to the COX20 family.</text>
</comment>
<keyword evidence="7" id="KW-0496">Mitochondrion</keyword>
<dbReference type="PANTHER" id="PTHR31586">
    <property type="entry name" value="CYTOCHROME C OXIDASE PROTEIN 20"/>
    <property type="match status" value="1"/>
</dbReference>
<evidence type="ECO:0000256" key="6">
    <source>
        <dbReference type="ARBA" id="ARBA00022989"/>
    </source>
</evidence>
<keyword evidence="4" id="KW-0812">Transmembrane</keyword>
<dbReference type="EMBL" id="JACAZE010000014">
    <property type="protein sequence ID" value="KAF7299644.1"/>
    <property type="molecule type" value="Genomic_DNA"/>
</dbReference>
<evidence type="ECO:0000256" key="7">
    <source>
        <dbReference type="ARBA" id="ARBA00023128"/>
    </source>
</evidence>
<protein>
    <recommendedName>
        <fullName evidence="3">Cytochrome c oxidase assembly protein COX20, mitochondrial</fullName>
    </recommendedName>
</protein>
<evidence type="ECO:0000256" key="1">
    <source>
        <dbReference type="ARBA" id="ARBA00004273"/>
    </source>
</evidence>
<proteinExistence type="inferred from homology"/>
<evidence type="ECO:0000256" key="5">
    <source>
        <dbReference type="ARBA" id="ARBA00022792"/>
    </source>
</evidence>